<organism evidence="3 4">
    <name type="scientific">Pocillopora meandrina</name>
    <dbReference type="NCBI Taxonomy" id="46732"/>
    <lineage>
        <taxon>Eukaryota</taxon>
        <taxon>Metazoa</taxon>
        <taxon>Cnidaria</taxon>
        <taxon>Anthozoa</taxon>
        <taxon>Hexacorallia</taxon>
        <taxon>Scleractinia</taxon>
        <taxon>Astrocoeniina</taxon>
        <taxon>Pocilloporidae</taxon>
        <taxon>Pocillopora</taxon>
    </lineage>
</organism>
<dbReference type="CDD" id="cd01670">
    <property type="entry name" value="Death"/>
    <property type="match status" value="1"/>
</dbReference>
<dbReference type="SUPFAM" id="SSF47986">
    <property type="entry name" value="DEATH domain"/>
    <property type="match status" value="1"/>
</dbReference>
<reference evidence="3 4" key="1">
    <citation type="submission" date="2022-05" db="EMBL/GenBank/DDBJ databases">
        <authorList>
            <consortium name="Genoscope - CEA"/>
            <person name="William W."/>
        </authorList>
    </citation>
    <scope>NUCLEOTIDE SEQUENCE [LARGE SCALE GENOMIC DNA]</scope>
</reference>
<comment type="caution">
    <text evidence="3">The sequence shown here is derived from an EMBL/GenBank/DDBJ whole genome shotgun (WGS) entry which is preliminary data.</text>
</comment>
<evidence type="ECO:0000313" key="3">
    <source>
        <dbReference type="EMBL" id="CAH3147684.1"/>
    </source>
</evidence>
<evidence type="ECO:0000259" key="2">
    <source>
        <dbReference type="PROSITE" id="PS50017"/>
    </source>
</evidence>
<dbReference type="EMBL" id="CALNXJ010000043">
    <property type="protein sequence ID" value="CAH3147684.1"/>
    <property type="molecule type" value="Genomic_DNA"/>
</dbReference>
<dbReference type="InterPro" id="IPR011029">
    <property type="entry name" value="DEATH-like_dom_sf"/>
</dbReference>
<accession>A0AAU9XGP9</accession>
<protein>
    <recommendedName>
        <fullName evidence="2">Death domain-containing protein</fullName>
    </recommendedName>
</protein>
<sequence length="221" mass="25647">MADSEASNEATSGDIPFEQAPVDEIHLWSICDDVGAKWRDLGTVLKLESAFMDNIETDFKECREKAWIMLRKWRQKNGKEATVGILRNALVKIERRDVVDKLLETNKCLRCSKLEKELKDLKAERDTLKNKICQLEGMSADDEQKRMGTKTKDEIIKDLVEEKKMMRKQIEGLKAKEGELKLKLQVQTNPEELDQLKFQIFDLLNQIEELNRKEKSSESEC</sequence>
<evidence type="ECO:0000313" key="4">
    <source>
        <dbReference type="Proteomes" id="UP001159428"/>
    </source>
</evidence>
<dbReference type="AlphaFoldDB" id="A0AAU9XGP9"/>
<keyword evidence="1" id="KW-0175">Coiled coil</keyword>
<dbReference type="GO" id="GO:0007165">
    <property type="term" value="P:signal transduction"/>
    <property type="evidence" value="ECO:0007669"/>
    <property type="project" value="InterPro"/>
</dbReference>
<gene>
    <name evidence="3" type="ORF">PMEA_00023554</name>
</gene>
<dbReference type="PROSITE" id="PS50017">
    <property type="entry name" value="DEATH_DOMAIN"/>
    <property type="match status" value="1"/>
</dbReference>
<evidence type="ECO:0000256" key="1">
    <source>
        <dbReference type="SAM" id="Coils"/>
    </source>
</evidence>
<feature type="coiled-coil region" evidence="1">
    <location>
        <begin position="156"/>
        <end position="220"/>
    </location>
</feature>
<dbReference type="SMART" id="SM00005">
    <property type="entry name" value="DEATH"/>
    <property type="match status" value="1"/>
</dbReference>
<dbReference type="InterPro" id="IPR016729">
    <property type="entry name" value="FADD"/>
</dbReference>
<dbReference type="Gene3D" id="1.10.533.10">
    <property type="entry name" value="Death Domain, Fas"/>
    <property type="match status" value="1"/>
</dbReference>
<dbReference type="PANTHER" id="PTHR15077">
    <property type="entry name" value="FAS-ASSOCIATING DEATH DOMAIN-CONTAINING PROTEIN FADD"/>
    <property type="match status" value="1"/>
</dbReference>
<feature type="domain" description="Death" evidence="2">
    <location>
        <begin position="23"/>
        <end position="106"/>
    </location>
</feature>
<keyword evidence="4" id="KW-1185">Reference proteome</keyword>
<dbReference type="InterPro" id="IPR000488">
    <property type="entry name" value="Death_dom"/>
</dbReference>
<dbReference type="Pfam" id="PF00531">
    <property type="entry name" value="Death"/>
    <property type="match status" value="1"/>
</dbReference>
<name>A0AAU9XGP9_9CNID</name>
<proteinExistence type="predicted"/>
<dbReference type="Proteomes" id="UP001159428">
    <property type="component" value="Unassembled WGS sequence"/>
</dbReference>